<proteinExistence type="predicted"/>
<comment type="caution">
    <text evidence="5">The sequence shown here is derived from an EMBL/GenBank/DDBJ whole genome shotgun (WGS) entry which is preliminary data.</text>
</comment>
<accession>A0ABU1MP44</accession>
<dbReference type="EMBL" id="JAVDRD010000007">
    <property type="protein sequence ID" value="MDR6512022.1"/>
    <property type="molecule type" value="Genomic_DNA"/>
</dbReference>
<keyword evidence="1" id="KW-0805">Transcription regulation</keyword>
<dbReference type="Gene3D" id="1.10.10.10">
    <property type="entry name" value="Winged helix-like DNA-binding domain superfamily/Winged helix DNA-binding domain"/>
    <property type="match status" value="1"/>
</dbReference>
<reference evidence="5 6" key="1">
    <citation type="submission" date="2023-07" db="EMBL/GenBank/DDBJ databases">
        <title>Sorghum-associated microbial communities from plants grown in Nebraska, USA.</title>
        <authorList>
            <person name="Schachtman D."/>
        </authorList>
    </citation>
    <scope>NUCLEOTIDE SEQUENCE [LARGE SCALE GENOMIC DNA]</scope>
    <source>
        <strain evidence="5 6">DS1027</strain>
    </source>
</reference>
<keyword evidence="6" id="KW-1185">Reference proteome</keyword>
<dbReference type="InterPro" id="IPR016032">
    <property type="entry name" value="Sig_transdc_resp-reg_C-effctor"/>
</dbReference>
<sequence length="253" mass="28427">MYLIEELAHDFTQAFDLSNLHRALQRASRCMGFDHFALNFDLHRHGASPDGVLLHDYPDAWAQVYVAFDLAGRDPVRRACDKSLTGFAWRDLPRLIPMTKGDRQMLAIGREVGLADGYTIGRHLPGESSGSCSFVMRAERSLPQGMLMVAELIGAIALAAARRLTVGPTTPPQVQFTDRQRECVLWAARGKTAYETSIILGISEETVIQHLKMARERSALHSRHELTTFALLCGFIGYQDIFPWWWRAGRRSG</sequence>
<dbReference type="PROSITE" id="PS50043">
    <property type="entry name" value="HTH_LUXR_2"/>
    <property type="match status" value="1"/>
</dbReference>
<dbReference type="InterPro" id="IPR000792">
    <property type="entry name" value="Tscrpt_reg_LuxR_C"/>
</dbReference>
<protein>
    <submittedName>
        <fullName evidence="5">DNA-binding CsgD family transcriptional regulator</fullName>
    </submittedName>
</protein>
<dbReference type="Proteomes" id="UP001184150">
    <property type="component" value="Unassembled WGS sequence"/>
</dbReference>
<dbReference type="CDD" id="cd06170">
    <property type="entry name" value="LuxR_C_like"/>
    <property type="match status" value="1"/>
</dbReference>
<keyword evidence="2 5" id="KW-0238">DNA-binding</keyword>
<evidence type="ECO:0000313" key="5">
    <source>
        <dbReference type="EMBL" id="MDR6512022.1"/>
    </source>
</evidence>
<dbReference type="InterPro" id="IPR036693">
    <property type="entry name" value="TF_LuxR_autoind-bd_dom_sf"/>
</dbReference>
<dbReference type="InterPro" id="IPR005143">
    <property type="entry name" value="TF_LuxR_autoind-bd_dom"/>
</dbReference>
<dbReference type="SUPFAM" id="SSF75516">
    <property type="entry name" value="Pheromone-binding domain of LuxR-like quorum-sensing transcription factors"/>
    <property type="match status" value="1"/>
</dbReference>
<dbReference type="InterPro" id="IPR036388">
    <property type="entry name" value="WH-like_DNA-bd_sf"/>
</dbReference>
<dbReference type="SMART" id="SM00421">
    <property type="entry name" value="HTH_LUXR"/>
    <property type="match status" value="1"/>
</dbReference>
<dbReference type="Pfam" id="PF03472">
    <property type="entry name" value="Autoind_bind"/>
    <property type="match status" value="1"/>
</dbReference>
<dbReference type="Pfam" id="PF00196">
    <property type="entry name" value="GerE"/>
    <property type="match status" value="1"/>
</dbReference>
<evidence type="ECO:0000256" key="3">
    <source>
        <dbReference type="ARBA" id="ARBA00023163"/>
    </source>
</evidence>
<evidence type="ECO:0000256" key="2">
    <source>
        <dbReference type="ARBA" id="ARBA00023125"/>
    </source>
</evidence>
<dbReference type="SUPFAM" id="SSF46894">
    <property type="entry name" value="C-terminal effector domain of the bipartite response regulators"/>
    <property type="match status" value="1"/>
</dbReference>
<keyword evidence="3" id="KW-0804">Transcription</keyword>
<organism evidence="5 6">
    <name type="scientific">Novosphingobium capsulatum</name>
    <dbReference type="NCBI Taxonomy" id="13688"/>
    <lineage>
        <taxon>Bacteria</taxon>
        <taxon>Pseudomonadati</taxon>
        <taxon>Pseudomonadota</taxon>
        <taxon>Alphaproteobacteria</taxon>
        <taxon>Sphingomonadales</taxon>
        <taxon>Sphingomonadaceae</taxon>
        <taxon>Novosphingobium</taxon>
    </lineage>
</organism>
<dbReference type="PANTHER" id="PTHR44688">
    <property type="entry name" value="DNA-BINDING TRANSCRIPTIONAL ACTIVATOR DEVR_DOSR"/>
    <property type="match status" value="1"/>
</dbReference>
<evidence type="ECO:0000259" key="4">
    <source>
        <dbReference type="PROSITE" id="PS50043"/>
    </source>
</evidence>
<evidence type="ECO:0000313" key="6">
    <source>
        <dbReference type="Proteomes" id="UP001184150"/>
    </source>
</evidence>
<dbReference type="GO" id="GO:0003677">
    <property type="term" value="F:DNA binding"/>
    <property type="evidence" value="ECO:0007669"/>
    <property type="project" value="UniProtKB-KW"/>
</dbReference>
<gene>
    <name evidence="5" type="ORF">J2792_002905</name>
</gene>
<name>A0ABU1MP44_9SPHN</name>
<evidence type="ECO:0000256" key="1">
    <source>
        <dbReference type="ARBA" id="ARBA00023015"/>
    </source>
</evidence>
<feature type="domain" description="HTH luxR-type" evidence="4">
    <location>
        <begin position="169"/>
        <end position="234"/>
    </location>
</feature>
<dbReference type="PANTHER" id="PTHR44688:SF16">
    <property type="entry name" value="DNA-BINDING TRANSCRIPTIONAL ACTIVATOR DEVR_DOSR"/>
    <property type="match status" value="1"/>
</dbReference>
<dbReference type="Gene3D" id="3.30.450.80">
    <property type="entry name" value="Transcription factor LuxR-like, autoinducer-binding domain"/>
    <property type="match status" value="1"/>
</dbReference>